<evidence type="ECO:0000313" key="3">
    <source>
        <dbReference type="EMBL" id="MFC1401533.1"/>
    </source>
</evidence>
<keyword evidence="1" id="KW-0418">Kinase</keyword>
<keyword evidence="1" id="KW-0808">Transferase</keyword>
<dbReference type="Gene3D" id="3.30.565.10">
    <property type="entry name" value="Histidine kinase-like ATPase, C-terminal domain"/>
    <property type="match status" value="1"/>
</dbReference>
<evidence type="ECO:0000313" key="4">
    <source>
        <dbReference type="Proteomes" id="UP001592528"/>
    </source>
</evidence>
<keyword evidence="3" id="KW-0067">ATP-binding</keyword>
<dbReference type="PANTHER" id="PTHR35526:SF3">
    <property type="entry name" value="ANTI-SIGMA-F FACTOR RSBW"/>
    <property type="match status" value="1"/>
</dbReference>
<dbReference type="InterPro" id="IPR050267">
    <property type="entry name" value="Anti-sigma-factor_SerPK"/>
</dbReference>
<dbReference type="GO" id="GO:0005524">
    <property type="term" value="F:ATP binding"/>
    <property type="evidence" value="ECO:0007669"/>
    <property type="project" value="UniProtKB-KW"/>
</dbReference>
<comment type="caution">
    <text evidence="3">The sequence shown here is derived from an EMBL/GenBank/DDBJ whole genome shotgun (WGS) entry which is preliminary data.</text>
</comment>
<protein>
    <submittedName>
        <fullName evidence="3">ATP-binding protein</fullName>
    </submittedName>
</protein>
<dbReference type="PANTHER" id="PTHR35526">
    <property type="entry name" value="ANTI-SIGMA-F FACTOR RSBW-RELATED"/>
    <property type="match status" value="1"/>
</dbReference>
<keyword evidence="1" id="KW-0723">Serine/threonine-protein kinase</keyword>
<evidence type="ECO:0000256" key="1">
    <source>
        <dbReference type="ARBA" id="ARBA00022527"/>
    </source>
</evidence>
<dbReference type="SUPFAM" id="SSF55874">
    <property type="entry name" value="ATPase domain of HSP90 chaperone/DNA topoisomerase II/histidine kinase"/>
    <property type="match status" value="1"/>
</dbReference>
<keyword evidence="3" id="KW-0547">Nucleotide-binding</keyword>
<proteinExistence type="predicted"/>
<dbReference type="RefSeq" id="WP_030259808.1">
    <property type="nucleotide sequence ID" value="NZ_JBHEZZ010000004.1"/>
</dbReference>
<organism evidence="3 4">
    <name type="scientific">Streptacidiphilus cavernicola</name>
    <dbReference type="NCBI Taxonomy" id="3342716"/>
    <lineage>
        <taxon>Bacteria</taxon>
        <taxon>Bacillati</taxon>
        <taxon>Actinomycetota</taxon>
        <taxon>Actinomycetes</taxon>
        <taxon>Kitasatosporales</taxon>
        <taxon>Streptomycetaceae</taxon>
        <taxon>Streptacidiphilus</taxon>
    </lineage>
</organism>
<dbReference type="CDD" id="cd16936">
    <property type="entry name" value="HATPase_RsbW-like"/>
    <property type="match status" value="1"/>
</dbReference>
<name>A0ABV6UJ90_9ACTN</name>
<gene>
    <name evidence="3" type="ORF">ACEZDJ_09555</name>
</gene>
<dbReference type="Pfam" id="PF13581">
    <property type="entry name" value="HATPase_c_2"/>
    <property type="match status" value="1"/>
</dbReference>
<dbReference type="InterPro" id="IPR003594">
    <property type="entry name" value="HATPase_dom"/>
</dbReference>
<dbReference type="EMBL" id="JBHEZZ010000004">
    <property type="protein sequence ID" value="MFC1401533.1"/>
    <property type="molecule type" value="Genomic_DNA"/>
</dbReference>
<accession>A0ABV6UJ90</accession>
<reference evidence="3 4" key="1">
    <citation type="submission" date="2024-09" db="EMBL/GenBank/DDBJ databases">
        <authorList>
            <person name="Lee S.D."/>
        </authorList>
    </citation>
    <scope>NUCLEOTIDE SEQUENCE [LARGE SCALE GENOMIC DNA]</scope>
    <source>
        <strain evidence="3 4">N1-5</strain>
    </source>
</reference>
<keyword evidence="4" id="KW-1185">Reference proteome</keyword>
<evidence type="ECO:0000259" key="2">
    <source>
        <dbReference type="Pfam" id="PF13581"/>
    </source>
</evidence>
<sequence>MEGQQAREVVWPRRTGLSEGATYDGRRGTVGAARVFVADFLDRAQNEHGVAVTAALLEDARLVTSELVTNAAKYAPGPCLLDLDLELDAGILRITLWDTQPSLPVPSEADPARVGRHGLEIVLALCRRFEVERQAGGKRVQVDLEL</sequence>
<dbReference type="InterPro" id="IPR036890">
    <property type="entry name" value="HATPase_C_sf"/>
</dbReference>
<dbReference type="Proteomes" id="UP001592528">
    <property type="component" value="Unassembled WGS sequence"/>
</dbReference>
<feature type="domain" description="Histidine kinase/HSP90-like ATPase" evidence="2">
    <location>
        <begin position="41"/>
        <end position="142"/>
    </location>
</feature>